<accession>A0A833GZF5</accession>
<protein>
    <recommendedName>
        <fullName evidence="2 3">Single-stranded DNA-binding protein</fullName>
        <shortName evidence="2">SSB</shortName>
    </recommendedName>
</protein>
<sequence length="112" mass="12701">MINIDFVLFDGNLTQDPEARIVGDNKRLTTFSVAINHPSGKEDRDGVSYIPVETWGKLAENCAKYLVKGSRVTVEGALRQERWQDDQGKNHSRIKILARNVRFENSKKQEAA</sequence>
<dbReference type="InterPro" id="IPR000424">
    <property type="entry name" value="Primosome_PriB/ssb"/>
</dbReference>
<name>A0A833GZF5_9LEPT</name>
<dbReference type="AlphaFoldDB" id="A0A833GZF5"/>
<dbReference type="PANTHER" id="PTHR10302">
    <property type="entry name" value="SINGLE-STRANDED DNA-BINDING PROTEIN"/>
    <property type="match status" value="1"/>
</dbReference>
<keyword evidence="1 2" id="KW-0238">DNA-binding</keyword>
<proteinExistence type="inferred from homology"/>
<dbReference type="HAMAP" id="MF_00984">
    <property type="entry name" value="SSB"/>
    <property type="match status" value="1"/>
</dbReference>
<gene>
    <name evidence="4" type="ORF">F9K24_15815</name>
</gene>
<dbReference type="InterPro" id="IPR011344">
    <property type="entry name" value="ssDNA-bd"/>
</dbReference>
<dbReference type="RefSeq" id="WP_002775545.1">
    <property type="nucleotide sequence ID" value="NZ_JQDG01000003.1"/>
</dbReference>
<dbReference type="EMBL" id="WBUI01000018">
    <property type="protein sequence ID" value="KAB2930701.1"/>
    <property type="molecule type" value="Genomic_DNA"/>
</dbReference>
<dbReference type="PROSITE" id="PS50935">
    <property type="entry name" value="SSB"/>
    <property type="match status" value="1"/>
</dbReference>
<organism evidence="4 5">
    <name type="scientific">Leptonema illini</name>
    <dbReference type="NCBI Taxonomy" id="183"/>
    <lineage>
        <taxon>Bacteria</taxon>
        <taxon>Pseudomonadati</taxon>
        <taxon>Spirochaetota</taxon>
        <taxon>Spirochaetia</taxon>
        <taxon>Leptospirales</taxon>
        <taxon>Leptospiraceae</taxon>
        <taxon>Leptonema</taxon>
    </lineage>
</organism>
<reference evidence="4 5" key="1">
    <citation type="submission" date="2019-10" db="EMBL/GenBank/DDBJ databases">
        <title>Extracellular Electron Transfer in a Candidatus Methanoperedens spp. Enrichment Culture.</title>
        <authorList>
            <person name="Berger S."/>
            <person name="Rangel Shaw D."/>
            <person name="Berben T."/>
            <person name="In 'T Zandt M."/>
            <person name="Frank J."/>
            <person name="Reimann J."/>
            <person name="Jetten M.S.M."/>
            <person name="Welte C.U."/>
        </authorList>
    </citation>
    <scope>NUCLEOTIDE SEQUENCE [LARGE SCALE GENOMIC DNA]</scope>
    <source>
        <strain evidence="4">SB12</strain>
    </source>
</reference>
<dbReference type="GO" id="GO:0003697">
    <property type="term" value="F:single-stranded DNA binding"/>
    <property type="evidence" value="ECO:0007669"/>
    <property type="project" value="UniProtKB-UniRule"/>
</dbReference>
<dbReference type="OrthoDB" id="9809878at2"/>
<dbReference type="GO" id="GO:0009295">
    <property type="term" value="C:nucleoid"/>
    <property type="evidence" value="ECO:0007669"/>
    <property type="project" value="TreeGrafter"/>
</dbReference>
<evidence type="ECO:0000256" key="1">
    <source>
        <dbReference type="ARBA" id="ARBA00023125"/>
    </source>
</evidence>
<dbReference type="Pfam" id="PF00436">
    <property type="entry name" value="SSB"/>
    <property type="match status" value="1"/>
</dbReference>
<dbReference type="Proteomes" id="UP000460298">
    <property type="component" value="Unassembled WGS sequence"/>
</dbReference>
<dbReference type="PANTHER" id="PTHR10302:SF27">
    <property type="entry name" value="SINGLE-STRANDED DNA-BINDING PROTEIN"/>
    <property type="match status" value="1"/>
</dbReference>
<comment type="caution">
    <text evidence="2">Lacks conserved residue(s) required for the propagation of feature annotation.</text>
</comment>
<comment type="caution">
    <text evidence="4">The sequence shown here is derived from an EMBL/GenBank/DDBJ whole genome shotgun (WGS) entry which is preliminary data.</text>
</comment>
<evidence type="ECO:0000256" key="3">
    <source>
        <dbReference type="PIRNR" id="PIRNR002070"/>
    </source>
</evidence>
<evidence type="ECO:0000313" key="4">
    <source>
        <dbReference type="EMBL" id="KAB2930701.1"/>
    </source>
</evidence>
<dbReference type="CDD" id="cd04496">
    <property type="entry name" value="SSB_OBF"/>
    <property type="match status" value="1"/>
</dbReference>
<dbReference type="PIRSF" id="PIRSF002070">
    <property type="entry name" value="SSB"/>
    <property type="match status" value="1"/>
</dbReference>
<dbReference type="Gene3D" id="2.40.50.140">
    <property type="entry name" value="Nucleic acid-binding proteins"/>
    <property type="match status" value="1"/>
</dbReference>
<comment type="subunit">
    <text evidence="2">Homotetramer.</text>
</comment>
<evidence type="ECO:0000313" key="5">
    <source>
        <dbReference type="Proteomes" id="UP000460298"/>
    </source>
</evidence>
<dbReference type="GO" id="GO:0006260">
    <property type="term" value="P:DNA replication"/>
    <property type="evidence" value="ECO:0007669"/>
    <property type="project" value="InterPro"/>
</dbReference>
<dbReference type="SUPFAM" id="SSF50249">
    <property type="entry name" value="Nucleic acid-binding proteins"/>
    <property type="match status" value="1"/>
</dbReference>
<evidence type="ECO:0000256" key="2">
    <source>
        <dbReference type="HAMAP-Rule" id="MF_00984"/>
    </source>
</evidence>
<dbReference type="InterPro" id="IPR012340">
    <property type="entry name" value="NA-bd_OB-fold"/>
</dbReference>
<dbReference type="NCBIfam" id="TIGR00621">
    <property type="entry name" value="ssb"/>
    <property type="match status" value="1"/>
</dbReference>